<comment type="caution">
    <text evidence="2">The sequence shown here is derived from an EMBL/GenBank/DDBJ whole genome shotgun (WGS) entry which is preliminary data.</text>
</comment>
<proteinExistence type="predicted"/>
<organism evidence="2 3">
    <name type="scientific">Pipistrellus kuhlii</name>
    <name type="common">Kuhl's pipistrelle</name>
    <dbReference type="NCBI Taxonomy" id="59472"/>
    <lineage>
        <taxon>Eukaryota</taxon>
        <taxon>Metazoa</taxon>
        <taxon>Chordata</taxon>
        <taxon>Craniata</taxon>
        <taxon>Vertebrata</taxon>
        <taxon>Euteleostomi</taxon>
        <taxon>Mammalia</taxon>
        <taxon>Eutheria</taxon>
        <taxon>Laurasiatheria</taxon>
        <taxon>Chiroptera</taxon>
        <taxon>Yangochiroptera</taxon>
        <taxon>Vespertilionidae</taxon>
        <taxon>Pipistrellus</taxon>
    </lineage>
</organism>
<dbReference type="AlphaFoldDB" id="A0A7J7RHT4"/>
<feature type="region of interest" description="Disordered" evidence="1">
    <location>
        <begin position="82"/>
        <end position="103"/>
    </location>
</feature>
<sequence length="136" mass="13808">MTPNTLQRAGRGRRDAYLAQVAAQARAAAAALPPRSAPGPFLLRSPPGHGRAVCVRGRGRDRWGGTRAPACGLRCGGDSGPISPHWGGGRGPPPGPACGERGQGACPTRGLDLGEHSDSLLYRGVWGAGTPSILGA</sequence>
<dbReference type="Proteomes" id="UP000558488">
    <property type="component" value="Unassembled WGS sequence"/>
</dbReference>
<dbReference type="EMBL" id="JACAGB010000073">
    <property type="protein sequence ID" value="KAF6275712.1"/>
    <property type="molecule type" value="Genomic_DNA"/>
</dbReference>
<evidence type="ECO:0000256" key="1">
    <source>
        <dbReference type="SAM" id="MobiDB-lite"/>
    </source>
</evidence>
<gene>
    <name evidence="2" type="ORF">mPipKuh1_010540</name>
</gene>
<accession>A0A7J7RHT4</accession>
<name>A0A7J7RHT4_PIPKU</name>
<protein>
    <submittedName>
        <fullName evidence="2">Uncharacterized protein</fullName>
    </submittedName>
</protein>
<evidence type="ECO:0000313" key="3">
    <source>
        <dbReference type="Proteomes" id="UP000558488"/>
    </source>
</evidence>
<reference evidence="2 3" key="1">
    <citation type="journal article" date="2020" name="Nature">
        <title>Six reference-quality genomes reveal evolution of bat adaptations.</title>
        <authorList>
            <person name="Jebb D."/>
            <person name="Huang Z."/>
            <person name="Pippel M."/>
            <person name="Hughes G.M."/>
            <person name="Lavrichenko K."/>
            <person name="Devanna P."/>
            <person name="Winkler S."/>
            <person name="Jermiin L.S."/>
            <person name="Skirmuntt E.C."/>
            <person name="Katzourakis A."/>
            <person name="Burkitt-Gray L."/>
            <person name="Ray D.A."/>
            <person name="Sullivan K.A.M."/>
            <person name="Roscito J.G."/>
            <person name="Kirilenko B.M."/>
            <person name="Davalos L.M."/>
            <person name="Corthals A.P."/>
            <person name="Power M.L."/>
            <person name="Jones G."/>
            <person name="Ransome R.D."/>
            <person name="Dechmann D.K.N."/>
            <person name="Locatelli A.G."/>
            <person name="Puechmaille S.J."/>
            <person name="Fedrigo O."/>
            <person name="Jarvis E.D."/>
            <person name="Hiller M."/>
            <person name="Vernes S.C."/>
            <person name="Myers E.W."/>
            <person name="Teeling E.C."/>
        </authorList>
    </citation>
    <scope>NUCLEOTIDE SEQUENCE [LARGE SCALE GENOMIC DNA]</scope>
    <source>
        <strain evidence="2">MPipKuh1</strain>
        <tissue evidence="2">Flight muscle</tissue>
    </source>
</reference>
<keyword evidence="3" id="KW-1185">Reference proteome</keyword>
<feature type="region of interest" description="Disordered" evidence="1">
    <location>
        <begin position="30"/>
        <end position="51"/>
    </location>
</feature>
<evidence type="ECO:0000313" key="2">
    <source>
        <dbReference type="EMBL" id="KAF6275712.1"/>
    </source>
</evidence>